<accession>A0A9N9BGA7</accession>
<dbReference type="InterPro" id="IPR012340">
    <property type="entry name" value="NA-bd_OB-fold"/>
</dbReference>
<dbReference type="Proteomes" id="UP000789342">
    <property type="component" value="Unassembled WGS sequence"/>
</dbReference>
<feature type="domain" description="TRNA-binding" evidence="4">
    <location>
        <begin position="15"/>
        <end position="119"/>
    </location>
</feature>
<name>A0A9N9BGA7_9GLOM</name>
<keyword evidence="6" id="KW-1185">Reference proteome</keyword>
<dbReference type="GO" id="GO:0000049">
    <property type="term" value="F:tRNA binding"/>
    <property type="evidence" value="ECO:0007669"/>
    <property type="project" value="UniProtKB-UniRule"/>
</dbReference>
<dbReference type="PANTHER" id="PTHR11586">
    <property type="entry name" value="TRNA-AMINOACYLATION COFACTOR ARC1 FAMILY MEMBER"/>
    <property type="match status" value="1"/>
</dbReference>
<dbReference type="Gene3D" id="2.40.50.140">
    <property type="entry name" value="Nucleic acid-binding proteins"/>
    <property type="match status" value="2"/>
</dbReference>
<dbReference type="Pfam" id="PF01588">
    <property type="entry name" value="tRNA_bind"/>
    <property type="match status" value="1"/>
</dbReference>
<proteinExistence type="predicted"/>
<gene>
    <name evidence="5" type="ORF">AMORRO_LOCUS6283</name>
</gene>
<keyword evidence="2 3" id="KW-0694">RNA-binding</keyword>
<dbReference type="AlphaFoldDB" id="A0A9N9BGA7"/>
<evidence type="ECO:0000256" key="2">
    <source>
        <dbReference type="ARBA" id="ARBA00022884"/>
    </source>
</evidence>
<dbReference type="InterPro" id="IPR025714">
    <property type="entry name" value="Methyltranfer_dom"/>
</dbReference>
<evidence type="ECO:0000313" key="6">
    <source>
        <dbReference type="Proteomes" id="UP000789342"/>
    </source>
</evidence>
<dbReference type="Gene3D" id="3.40.50.150">
    <property type="entry name" value="Vaccinia Virus protein VP39"/>
    <property type="match status" value="1"/>
</dbReference>
<evidence type="ECO:0000256" key="3">
    <source>
        <dbReference type="PROSITE-ProRule" id="PRU00209"/>
    </source>
</evidence>
<keyword evidence="1 3" id="KW-0820">tRNA-binding</keyword>
<dbReference type="NCBIfam" id="NF007494">
    <property type="entry name" value="PRK10089.1-3"/>
    <property type="match status" value="1"/>
</dbReference>
<dbReference type="InterPro" id="IPR002547">
    <property type="entry name" value="tRNA-bd_dom"/>
</dbReference>
<organism evidence="5 6">
    <name type="scientific">Acaulospora morrowiae</name>
    <dbReference type="NCBI Taxonomy" id="94023"/>
    <lineage>
        <taxon>Eukaryota</taxon>
        <taxon>Fungi</taxon>
        <taxon>Fungi incertae sedis</taxon>
        <taxon>Mucoromycota</taxon>
        <taxon>Glomeromycotina</taxon>
        <taxon>Glomeromycetes</taxon>
        <taxon>Diversisporales</taxon>
        <taxon>Acaulosporaceae</taxon>
        <taxon>Acaulospora</taxon>
    </lineage>
</organism>
<dbReference type="CDD" id="cd02440">
    <property type="entry name" value="AdoMet_MTases"/>
    <property type="match status" value="1"/>
</dbReference>
<protein>
    <submittedName>
        <fullName evidence="5">12098_t:CDS:1</fullName>
    </submittedName>
</protein>
<dbReference type="InterPro" id="IPR051270">
    <property type="entry name" value="Tyrosine-tRNA_ligase_regulator"/>
</dbReference>
<reference evidence="5" key="1">
    <citation type="submission" date="2021-06" db="EMBL/GenBank/DDBJ databases">
        <authorList>
            <person name="Kallberg Y."/>
            <person name="Tangrot J."/>
            <person name="Rosling A."/>
        </authorList>
    </citation>
    <scope>NUCLEOTIDE SEQUENCE</scope>
    <source>
        <strain evidence="5">CL551</strain>
    </source>
</reference>
<dbReference type="OrthoDB" id="19141at2759"/>
<evidence type="ECO:0000313" key="5">
    <source>
        <dbReference type="EMBL" id="CAG8566944.1"/>
    </source>
</evidence>
<sequence length="402" mass="45671">MSRPTLKALNMKFSEFTNVGFRIGKILTAIPLSKARKPAYKLQVDFGELGKKVSSAQLPANYTVDEVVGKTVIGVVNLPPRRVAGVKSEALIVGFPDSKDNVLLLNTRFQNPPIGSQLAEYGQQADEITYEDFQKADIRSATVLSVETLEENKNSFYIKLDVGEYGEKFAFLSDIDVETADSLVGSQVATLLNLDPEDISDKRYELDYIIKILQGKYHVFMEVGSAKSVKAFYIIQANCKYYGIDINPRMIQEARQNFLEKNIFDKAKVESMSFFDLDLSFKAFNPNEKVLIFLPFNLFGNLGDPKKSLEKLIKLSQDFIVSYYKINQTSYLARKEYYTNCGLYSLNYMEEDHQAKFTSSRGFCSITYSPEYIESIINKLVKELKVPYKLEIEHDSFNCIGM</sequence>
<dbReference type="PANTHER" id="PTHR11586:SF37">
    <property type="entry name" value="TRNA-BINDING DOMAIN-CONTAINING PROTEIN"/>
    <property type="match status" value="1"/>
</dbReference>
<evidence type="ECO:0000259" key="4">
    <source>
        <dbReference type="PROSITE" id="PS50886"/>
    </source>
</evidence>
<dbReference type="InterPro" id="IPR029063">
    <property type="entry name" value="SAM-dependent_MTases_sf"/>
</dbReference>
<dbReference type="SUPFAM" id="SSF53335">
    <property type="entry name" value="S-adenosyl-L-methionine-dependent methyltransferases"/>
    <property type="match status" value="1"/>
</dbReference>
<feature type="non-terminal residue" evidence="5">
    <location>
        <position position="402"/>
    </location>
</feature>
<dbReference type="Pfam" id="PF13847">
    <property type="entry name" value="Methyltransf_31"/>
    <property type="match status" value="1"/>
</dbReference>
<evidence type="ECO:0000256" key="1">
    <source>
        <dbReference type="ARBA" id="ARBA00022555"/>
    </source>
</evidence>
<dbReference type="SUPFAM" id="SSF50249">
    <property type="entry name" value="Nucleic acid-binding proteins"/>
    <property type="match status" value="2"/>
</dbReference>
<comment type="caution">
    <text evidence="5">The sequence shown here is derived from an EMBL/GenBank/DDBJ whole genome shotgun (WGS) entry which is preliminary data.</text>
</comment>
<dbReference type="PROSITE" id="PS50886">
    <property type="entry name" value="TRBD"/>
    <property type="match status" value="1"/>
</dbReference>
<dbReference type="EMBL" id="CAJVPV010004122">
    <property type="protein sequence ID" value="CAG8566944.1"/>
    <property type="molecule type" value="Genomic_DNA"/>
</dbReference>